<feature type="compositionally biased region" description="Low complexity" evidence="8">
    <location>
        <begin position="116"/>
        <end position="136"/>
    </location>
</feature>
<dbReference type="GeneID" id="13443731"/>
<organism evidence="10 12">
    <name type="scientific">Neospora caninum (strain Liverpool)</name>
    <dbReference type="NCBI Taxonomy" id="572307"/>
    <lineage>
        <taxon>Eukaryota</taxon>
        <taxon>Sar</taxon>
        <taxon>Alveolata</taxon>
        <taxon>Apicomplexa</taxon>
        <taxon>Conoidasida</taxon>
        <taxon>Coccidia</taxon>
        <taxon>Eucoccidiorida</taxon>
        <taxon>Eimeriorina</taxon>
        <taxon>Sarcocystidae</taxon>
        <taxon>Neospora</taxon>
    </lineage>
</organism>
<dbReference type="PANTHER" id="PTHR12867">
    <property type="entry name" value="GLYCOSYL TRANSFERASE-RELATED"/>
    <property type="match status" value="1"/>
</dbReference>
<evidence type="ECO:0000256" key="4">
    <source>
        <dbReference type="ARBA" id="ARBA00017468"/>
    </source>
</evidence>
<feature type="region of interest" description="Disordered" evidence="8">
    <location>
        <begin position="432"/>
        <end position="487"/>
    </location>
</feature>
<keyword evidence="5" id="KW-0328">Glycosyltransferase</keyword>
<feature type="compositionally biased region" description="Low complexity" evidence="8">
    <location>
        <begin position="14"/>
        <end position="30"/>
    </location>
</feature>
<protein>
    <recommendedName>
        <fullName evidence="4">UDP-N-acetylglucosamine transferase subunit ALG13</fullName>
        <ecNumber evidence="3">2.4.1.141</ecNumber>
    </recommendedName>
</protein>
<feature type="compositionally biased region" description="Basic and acidic residues" evidence="8">
    <location>
        <begin position="465"/>
        <end position="474"/>
    </location>
</feature>
<feature type="compositionally biased region" description="Low complexity" evidence="8">
    <location>
        <begin position="233"/>
        <end position="248"/>
    </location>
</feature>
<dbReference type="Pfam" id="PF04101">
    <property type="entry name" value="Glyco_tran_28_C"/>
    <property type="match status" value="1"/>
</dbReference>
<dbReference type="EMBL" id="FR823390">
    <property type="protein sequence ID" value="CBZ54004.1"/>
    <property type="molecule type" value="Genomic_DNA"/>
</dbReference>
<dbReference type="VEuPathDB" id="ToxoDB:NCLIV_0378"/>
<dbReference type="InParanoid" id="F0VJU3"/>
<dbReference type="PANTHER" id="PTHR12867:SF6">
    <property type="entry name" value="N-ACETYLGLUCOSAMINYLDIPHOSPHODOLICHOL N-ACETYLGLUCOSAMINYLTRANSFERASE"/>
    <property type="match status" value="1"/>
</dbReference>
<sequence length="527" mass="55884">MKAPFPNLAEAAAPTSSTPPSLPSSSPQTRSGASAACLSLSPRKFVPERVFVTVGTTSFDELIAAVLEPSFLLLLLSLGCQHLVLQIGRGTLPARPPLSVPRASASPSPALIPCSSCGARPTPSDPSALPSPADTACEIKHPNSRKEGAAREGQGDRQNDEEGDGEARAEGEHTKRRREAEADAPRCSCSRLPVSAATWCGDENSGSCGVSFSDLLSHPVHPVQPEVGTSLQSPASPRLPSDLPPRSASEASSRSLLISFFRFLPSLEAELAAASLVISHCGAGTVFQALRLRKRLVAVVNASLMNNHQLELGRELERRAHCLLVSSLPRGQAKLPRSAHGSPLPVRGKETDRQAEEAAAGQNHELHTRVKDICLAVWSAESPSRADPLASSSSSTAESTHPRQRGERSGAGSADDEPRWSFRSFLSFLWPRSRQGHSAGGGQKQHGREEKKKHAEAGVSVSRGESQDRGREALAGEDEPSDWSKPLRLVPLPPADLSGFYAAVEDAVGLHPVYGDGQEAGNTAERE</sequence>
<dbReference type="RefSeq" id="XP_003884036.1">
    <property type="nucleotide sequence ID" value="XM_003883987.1"/>
</dbReference>
<dbReference type="EC" id="2.4.1.141" evidence="3"/>
<feature type="region of interest" description="Disordered" evidence="8">
    <location>
        <begin position="1"/>
        <end position="30"/>
    </location>
</feature>
<gene>
    <name evidence="11" type="ORF">BN1204_037860</name>
    <name evidence="10" type="ORF">NCLIV_0378</name>
</gene>
<dbReference type="OMA" id="HEQTEQG"/>
<dbReference type="Gene3D" id="3.40.50.2000">
    <property type="entry name" value="Glycogen Phosphorylase B"/>
    <property type="match status" value="2"/>
</dbReference>
<evidence type="ECO:0000256" key="6">
    <source>
        <dbReference type="ARBA" id="ARBA00022679"/>
    </source>
</evidence>
<evidence type="ECO:0000256" key="3">
    <source>
        <dbReference type="ARBA" id="ARBA00012614"/>
    </source>
</evidence>
<accession>F0VJU3</accession>
<dbReference type="InterPro" id="IPR039042">
    <property type="entry name" value="Alg13-like"/>
</dbReference>
<reference evidence="10" key="1">
    <citation type="submission" date="2011-02" db="EMBL/GenBank/DDBJ databases">
        <authorList>
            <person name="Aslett M."/>
        </authorList>
    </citation>
    <scope>NUCLEOTIDE SEQUENCE</scope>
    <source>
        <strain evidence="10">Liverpool</strain>
    </source>
</reference>
<dbReference type="EMBL" id="LN714483">
    <property type="protein sequence ID" value="CEL68006.1"/>
    <property type="molecule type" value="Genomic_DNA"/>
</dbReference>
<evidence type="ECO:0000256" key="2">
    <source>
        <dbReference type="ARBA" id="ARBA00006962"/>
    </source>
</evidence>
<reference evidence="12" key="3">
    <citation type="journal article" date="2012" name="PLoS Pathog.">
        <title>Comparative genomics of the apicomplexan parasites Toxoplasma gondii and Neospora caninum: Coccidia differing in host range and transmission strategy.</title>
        <authorList>
            <person name="Reid A.J."/>
            <person name="Vermont S.J."/>
            <person name="Cotton J.A."/>
            <person name="Harris D."/>
            <person name="Hill-Cawthorne G.A."/>
            <person name="Konen-Waisman S."/>
            <person name="Latham S.M."/>
            <person name="Mourier T."/>
            <person name="Norton R."/>
            <person name="Quail M.A."/>
            <person name="Sanders M."/>
            <person name="Shanmugam D."/>
            <person name="Sohal A."/>
            <person name="Wasmuth J.D."/>
            <person name="Brunk B."/>
            <person name="Grigg M.E."/>
            <person name="Howard J.C."/>
            <person name="Parkinson J."/>
            <person name="Roos D.S."/>
            <person name="Trees A.J."/>
            <person name="Berriman M."/>
            <person name="Pain A."/>
            <person name="Wastling J.M."/>
        </authorList>
    </citation>
    <scope>NUCLEOTIDE SEQUENCE [LARGE SCALE GENOMIC DNA]</scope>
    <source>
        <strain evidence="12">Liverpool</strain>
    </source>
</reference>
<evidence type="ECO:0000256" key="1">
    <source>
        <dbReference type="ARBA" id="ARBA00004240"/>
    </source>
</evidence>
<reference evidence="10" key="2">
    <citation type="submission" date="2011-03" db="EMBL/GenBank/DDBJ databases">
        <title>Comparative genomics and transcriptomics of Neospora caninum and Toxoplasma gondii.</title>
        <authorList>
            <person name="Reid A.J."/>
            <person name="Sohal A."/>
            <person name="Harris D."/>
            <person name="Quail M."/>
            <person name="Sanders M."/>
            <person name="Berriman M."/>
            <person name="Wastling J.M."/>
            <person name="Pain A."/>
        </authorList>
    </citation>
    <scope>NUCLEOTIDE SEQUENCE</scope>
    <source>
        <strain evidence="10">Liverpool</strain>
    </source>
</reference>
<dbReference type="eggNOG" id="KOG3349">
    <property type="taxonomic scope" value="Eukaryota"/>
</dbReference>
<dbReference type="OrthoDB" id="333956at2759"/>
<keyword evidence="6 10" id="KW-0808">Transferase</keyword>
<feature type="domain" description="Glycosyl transferase family 28 C-terminal" evidence="9">
    <location>
        <begin position="256"/>
        <end position="317"/>
    </location>
</feature>
<dbReference type="GO" id="GO:0005783">
    <property type="term" value="C:endoplasmic reticulum"/>
    <property type="evidence" value="ECO:0007669"/>
    <property type="project" value="UniProtKB-SubCell"/>
</dbReference>
<feature type="region of interest" description="Disordered" evidence="8">
    <location>
        <begin position="333"/>
        <end position="364"/>
    </location>
</feature>
<feature type="region of interest" description="Disordered" evidence="8">
    <location>
        <begin position="384"/>
        <end position="418"/>
    </location>
</feature>
<feature type="region of interest" description="Disordered" evidence="8">
    <location>
        <begin position="116"/>
        <end position="184"/>
    </location>
</feature>
<dbReference type="InterPro" id="IPR007235">
    <property type="entry name" value="Glyco_trans_28_C"/>
</dbReference>
<reference evidence="11" key="4">
    <citation type="journal article" date="2015" name="PLoS ONE">
        <title>Comprehensive Evaluation of Toxoplasma gondii VEG and Neospora caninum LIV Genomes with Tachyzoite Stage Transcriptome and Proteome Defines Novel Transcript Features.</title>
        <authorList>
            <person name="Ramaprasad A."/>
            <person name="Mourier T."/>
            <person name="Naeem R."/>
            <person name="Malas T.B."/>
            <person name="Moussa E."/>
            <person name="Panigrahi A."/>
            <person name="Vermont S.J."/>
            <person name="Otto T.D."/>
            <person name="Wastling J."/>
            <person name="Pain A."/>
        </authorList>
    </citation>
    <scope>NUCLEOTIDE SEQUENCE</scope>
    <source>
        <strain evidence="11">Liverpool</strain>
    </source>
</reference>
<dbReference type="AlphaFoldDB" id="F0VJU3"/>
<evidence type="ECO:0000256" key="7">
    <source>
        <dbReference type="ARBA" id="ARBA00022824"/>
    </source>
</evidence>
<evidence type="ECO:0000313" key="12">
    <source>
        <dbReference type="Proteomes" id="UP000007494"/>
    </source>
</evidence>
<dbReference type="GO" id="GO:0006488">
    <property type="term" value="P:dolichol-linked oligosaccharide biosynthetic process"/>
    <property type="evidence" value="ECO:0007669"/>
    <property type="project" value="InterPro"/>
</dbReference>
<keyword evidence="12" id="KW-1185">Reference proteome</keyword>
<evidence type="ECO:0000256" key="8">
    <source>
        <dbReference type="SAM" id="MobiDB-lite"/>
    </source>
</evidence>
<feature type="compositionally biased region" description="Basic and acidic residues" evidence="8">
    <location>
        <begin position="347"/>
        <end position="356"/>
    </location>
</feature>
<dbReference type="GO" id="GO:0004577">
    <property type="term" value="F:N-acetylglucosaminyldiphosphodolichol N-acetylglucosaminyltransferase activity"/>
    <property type="evidence" value="ECO:0007669"/>
    <property type="project" value="UniProtKB-EC"/>
</dbReference>
<keyword evidence="7" id="KW-0256">Endoplasmic reticulum</keyword>
<feature type="compositionally biased region" description="Basic and acidic residues" evidence="8">
    <location>
        <begin position="446"/>
        <end position="456"/>
    </location>
</feature>
<feature type="compositionally biased region" description="Basic and acidic residues" evidence="8">
    <location>
        <begin position="137"/>
        <end position="184"/>
    </location>
</feature>
<evidence type="ECO:0000313" key="10">
    <source>
        <dbReference type="EMBL" id="CBZ54004.1"/>
    </source>
</evidence>
<feature type="compositionally biased region" description="Low complexity" evidence="8">
    <location>
        <begin position="384"/>
        <end position="399"/>
    </location>
</feature>
<dbReference type="Proteomes" id="UP000007494">
    <property type="component" value="Chromosome VIII"/>
</dbReference>
<comment type="similarity">
    <text evidence="2">Belongs to the glycosyltransferase 28 family.</text>
</comment>
<comment type="subcellular location">
    <subcellularLocation>
        <location evidence="1">Endoplasmic reticulum</location>
    </subcellularLocation>
</comment>
<feature type="region of interest" description="Disordered" evidence="8">
    <location>
        <begin position="223"/>
        <end position="248"/>
    </location>
</feature>
<evidence type="ECO:0000313" key="11">
    <source>
        <dbReference type="EMBL" id="CEL68006.1"/>
    </source>
</evidence>
<name>F0VJU3_NEOCL</name>
<evidence type="ECO:0000256" key="5">
    <source>
        <dbReference type="ARBA" id="ARBA00022676"/>
    </source>
</evidence>
<evidence type="ECO:0000259" key="9">
    <source>
        <dbReference type="Pfam" id="PF04101"/>
    </source>
</evidence>
<proteinExistence type="inferred from homology"/>